<dbReference type="Proteomes" id="UP000198749">
    <property type="component" value="Unassembled WGS sequence"/>
</dbReference>
<dbReference type="AlphaFoldDB" id="A0A1H9FTL4"/>
<evidence type="ECO:0000313" key="2">
    <source>
        <dbReference type="Proteomes" id="UP000198749"/>
    </source>
</evidence>
<sequence length="222" mass="25251">MKSFKWLYEHVEAHKAGQDVEALLPQVKSAEELRAMGDDRLLSQICLRVFRAGIKHSVVDAKWPAFEQAFYGFDPDKIVLMSDDQLENLMQNDQIIRHWGKIKSVRTNAMMVTELAAQHGSFANFIADWPVTNIIGLWQLLKKQGQQLGGKSGAYFLRQIGKDTFILTDDVVAALKAQDIIDKAPTAQRDLQKVQDCFNQWQQESGRPMAQISRLLSYTVGW</sequence>
<dbReference type="PANTHER" id="PTHR30037:SF3">
    <property type="entry name" value="BLR0857 PROTEIN"/>
    <property type="match status" value="1"/>
</dbReference>
<reference evidence="2" key="1">
    <citation type="submission" date="2016-10" db="EMBL/GenBank/DDBJ databases">
        <authorList>
            <person name="Varghese N."/>
            <person name="Submissions S."/>
        </authorList>
    </citation>
    <scope>NUCLEOTIDE SEQUENCE [LARGE SCALE GENOMIC DNA]</scope>
    <source>
        <strain evidence="2">DSM 18887</strain>
    </source>
</reference>
<proteinExistence type="predicted"/>
<dbReference type="InterPro" id="IPR011257">
    <property type="entry name" value="DNA_glycosylase"/>
</dbReference>
<dbReference type="InterPro" id="IPR052891">
    <property type="entry name" value="DNA-3mA_glycosylase"/>
</dbReference>
<dbReference type="SUPFAM" id="SSF48150">
    <property type="entry name" value="DNA-glycosylase"/>
    <property type="match status" value="1"/>
</dbReference>
<dbReference type="STRING" id="355243.SAMN03080615_01426"/>
<protein>
    <submittedName>
        <fullName evidence="1">DNA-3-methyladenine glycosylase I</fullName>
    </submittedName>
</protein>
<dbReference type="RefSeq" id="WP_091355888.1">
    <property type="nucleotide sequence ID" value="NZ_AP025284.1"/>
</dbReference>
<dbReference type="GO" id="GO:0006284">
    <property type="term" value="P:base-excision repair"/>
    <property type="evidence" value="ECO:0007669"/>
    <property type="project" value="InterPro"/>
</dbReference>
<dbReference type="GO" id="GO:0008725">
    <property type="term" value="F:DNA-3-methyladenine glycosylase activity"/>
    <property type="evidence" value="ECO:0007669"/>
    <property type="project" value="InterPro"/>
</dbReference>
<dbReference type="Pfam" id="PF03352">
    <property type="entry name" value="Adenine_glyco"/>
    <property type="match status" value="1"/>
</dbReference>
<keyword evidence="2" id="KW-1185">Reference proteome</keyword>
<dbReference type="Gene3D" id="1.10.340.30">
    <property type="entry name" value="Hypothetical protein, domain 2"/>
    <property type="match status" value="1"/>
</dbReference>
<organism evidence="1 2">
    <name type="scientific">Amphritea atlantica</name>
    <dbReference type="NCBI Taxonomy" id="355243"/>
    <lineage>
        <taxon>Bacteria</taxon>
        <taxon>Pseudomonadati</taxon>
        <taxon>Pseudomonadota</taxon>
        <taxon>Gammaproteobacteria</taxon>
        <taxon>Oceanospirillales</taxon>
        <taxon>Oceanospirillaceae</taxon>
        <taxon>Amphritea</taxon>
    </lineage>
</organism>
<dbReference type="EMBL" id="FOGB01000003">
    <property type="protein sequence ID" value="SEQ41109.1"/>
    <property type="molecule type" value="Genomic_DNA"/>
</dbReference>
<dbReference type="OrthoDB" id="9795156at2"/>
<dbReference type="InterPro" id="IPR005019">
    <property type="entry name" value="Adenine_glyco"/>
</dbReference>
<evidence type="ECO:0000313" key="1">
    <source>
        <dbReference type="EMBL" id="SEQ41109.1"/>
    </source>
</evidence>
<accession>A0A1H9FTL4</accession>
<name>A0A1H9FTL4_9GAMM</name>
<gene>
    <name evidence="1" type="ORF">SAMN03080615_01426</name>
</gene>
<dbReference type="PANTHER" id="PTHR30037">
    <property type="entry name" value="DNA-3-METHYLADENINE GLYCOSYLASE 1"/>
    <property type="match status" value="1"/>
</dbReference>